<gene>
    <name evidence="2" type="ORF">G3574_11655</name>
</gene>
<feature type="transmembrane region" description="Helical" evidence="1">
    <location>
        <begin position="34"/>
        <end position="53"/>
    </location>
</feature>
<keyword evidence="1" id="KW-0812">Transmembrane</keyword>
<dbReference type="Proteomes" id="UP000482155">
    <property type="component" value="Unassembled WGS sequence"/>
</dbReference>
<evidence type="ECO:0000256" key="1">
    <source>
        <dbReference type="SAM" id="Phobius"/>
    </source>
</evidence>
<dbReference type="AlphaFoldDB" id="A0A6B3SSD6"/>
<accession>A0A6B3SSD6</accession>
<keyword evidence="3" id="KW-1185">Reference proteome</keyword>
<organism evidence="2 3">
    <name type="scientific">Noviherbaspirillum galbum</name>
    <dbReference type="NCBI Taxonomy" id="2709383"/>
    <lineage>
        <taxon>Bacteria</taxon>
        <taxon>Pseudomonadati</taxon>
        <taxon>Pseudomonadota</taxon>
        <taxon>Betaproteobacteria</taxon>
        <taxon>Burkholderiales</taxon>
        <taxon>Oxalobacteraceae</taxon>
        <taxon>Noviherbaspirillum</taxon>
    </lineage>
</organism>
<comment type="caution">
    <text evidence="2">The sequence shown here is derived from an EMBL/GenBank/DDBJ whole genome shotgun (WGS) entry which is preliminary data.</text>
</comment>
<protein>
    <submittedName>
        <fullName evidence="2">Uncharacterized protein</fullName>
    </submittedName>
</protein>
<evidence type="ECO:0000313" key="2">
    <source>
        <dbReference type="EMBL" id="NEX61736.1"/>
    </source>
</evidence>
<proteinExistence type="predicted"/>
<keyword evidence="1" id="KW-0472">Membrane</keyword>
<dbReference type="EMBL" id="JAAIVB010000037">
    <property type="protein sequence ID" value="NEX61736.1"/>
    <property type="molecule type" value="Genomic_DNA"/>
</dbReference>
<evidence type="ECO:0000313" key="3">
    <source>
        <dbReference type="Proteomes" id="UP000482155"/>
    </source>
</evidence>
<name>A0A6B3SSD6_9BURK</name>
<keyword evidence="1" id="KW-1133">Transmembrane helix</keyword>
<sequence>MKVKLNFGLELNVEKPSSGKKGKKESGFFRDWKVLTAAATAMLVFSTAGYAVITHDEQLFDKVLDSLVGMAQGASPKH</sequence>
<dbReference type="RefSeq" id="WP_163963225.1">
    <property type="nucleotide sequence ID" value="NZ_JAAIVB010000037.1"/>
</dbReference>
<reference evidence="2 3" key="1">
    <citation type="submission" date="2020-02" db="EMBL/GenBank/DDBJ databases">
        <authorList>
            <person name="Kim M.K."/>
        </authorList>
    </citation>
    <scope>NUCLEOTIDE SEQUENCE [LARGE SCALE GENOMIC DNA]</scope>
    <source>
        <strain evidence="2 3">17J57-3</strain>
    </source>
</reference>